<organism evidence="2 3">
    <name type="scientific">Candidatus Manganitrophus noduliformans</name>
    <dbReference type="NCBI Taxonomy" id="2606439"/>
    <lineage>
        <taxon>Bacteria</taxon>
        <taxon>Pseudomonadati</taxon>
        <taxon>Nitrospirota</taxon>
        <taxon>Nitrospiria</taxon>
        <taxon>Candidatus Troglogloeales</taxon>
        <taxon>Candidatus Manganitrophaceae</taxon>
        <taxon>Candidatus Manganitrophus</taxon>
    </lineage>
</organism>
<keyword evidence="3" id="KW-1185">Reference proteome</keyword>
<evidence type="ECO:0000313" key="2">
    <source>
        <dbReference type="EMBL" id="NKE69724.1"/>
    </source>
</evidence>
<proteinExistence type="predicted"/>
<dbReference type="EMBL" id="VTOW01000001">
    <property type="protein sequence ID" value="NKE69724.1"/>
    <property type="molecule type" value="Genomic_DNA"/>
</dbReference>
<dbReference type="Proteomes" id="UP000534783">
    <property type="component" value="Unassembled WGS sequence"/>
</dbReference>
<dbReference type="AlphaFoldDB" id="A0A7X6DMC2"/>
<sequence length="158" mass="17628">MQLDDLCSKGDEAVTSALRSPRERLGGYLLLPRLIDKVRLHAQGTLPPEYVGNLLKPTGSTLDSRFLAFTGLDAEKLREAILTAKNDDAVLAWVERHAISHNPSEKEAWAEEIATYRPTPEMAEYRKKIYPELAGKVDLASISVLDMIDLDEGRIPTR</sequence>
<reference evidence="2 3" key="1">
    <citation type="journal article" date="2020" name="Nature">
        <title>Bacterial chemolithoautotrophy via manganese oxidation.</title>
        <authorList>
            <person name="Yu H."/>
            <person name="Leadbetter J.R."/>
        </authorList>
    </citation>
    <scope>NUCLEOTIDE SEQUENCE [LARGE SCALE GENOMIC DNA]</scope>
    <source>
        <strain evidence="2 3">Mn-1</strain>
    </source>
</reference>
<protein>
    <submittedName>
        <fullName evidence="2">DUF5069 domain-containing protein</fullName>
    </submittedName>
</protein>
<dbReference type="Pfam" id="PF16798">
    <property type="entry name" value="DUF5069"/>
    <property type="match status" value="1"/>
</dbReference>
<comment type="caution">
    <text evidence="2">The sequence shown here is derived from an EMBL/GenBank/DDBJ whole genome shotgun (WGS) entry which is preliminary data.</text>
</comment>
<gene>
    <name evidence="2" type="ORF">MNODULE_03045</name>
</gene>
<accession>A0A7X6DMC2</accession>
<evidence type="ECO:0000259" key="1">
    <source>
        <dbReference type="Pfam" id="PF16798"/>
    </source>
</evidence>
<evidence type="ECO:0000313" key="3">
    <source>
        <dbReference type="Proteomes" id="UP000534783"/>
    </source>
</evidence>
<dbReference type="InterPro" id="IPR031849">
    <property type="entry name" value="DUF5069"/>
</dbReference>
<name>A0A7X6DMC2_9BACT</name>
<feature type="domain" description="DUF5069" evidence="1">
    <location>
        <begin position="17"/>
        <end position="154"/>
    </location>
</feature>